<sequence length="104" mass="11969">MDVNTCPPFFFTFIYYLTMKKGKNKEREFADSVVPRHPMREAVPISRQAAVGNVFFHLGLRQTHAQTDESISGPLRMTNIENVLSLALWDPGFYFALLPRRAIH</sequence>
<evidence type="ECO:0000313" key="2">
    <source>
        <dbReference type="Proteomes" id="UP000499080"/>
    </source>
</evidence>
<name>A0A4Y2NJJ9_ARAVE</name>
<dbReference type="Proteomes" id="UP000499080">
    <property type="component" value="Unassembled WGS sequence"/>
</dbReference>
<reference evidence="1 2" key="1">
    <citation type="journal article" date="2019" name="Sci. Rep.">
        <title>Orb-weaving spider Araneus ventricosus genome elucidates the spidroin gene catalogue.</title>
        <authorList>
            <person name="Kono N."/>
            <person name="Nakamura H."/>
            <person name="Ohtoshi R."/>
            <person name="Moran D.A.P."/>
            <person name="Shinohara A."/>
            <person name="Yoshida Y."/>
            <person name="Fujiwara M."/>
            <person name="Mori M."/>
            <person name="Tomita M."/>
            <person name="Arakawa K."/>
        </authorList>
    </citation>
    <scope>NUCLEOTIDE SEQUENCE [LARGE SCALE GENOMIC DNA]</scope>
</reference>
<organism evidence="1 2">
    <name type="scientific">Araneus ventricosus</name>
    <name type="common">Orbweaver spider</name>
    <name type="synonym">Epeira ventricosa</name>
    <dbReference type="NCBI Taxonomy" id="182803"/>
    <lineage>
        <taxon>Eukaryota</taxon>
        <taxon>Metazoa</taxon>
        <taxon>Ecdysozoa</taxon>
        <taxon>Arthropoda</taxon>
        <taxon>Chelicerata</taxon>
        <taxon>Arachnida</taxon>
        <taxon>Araneae</taxon>
        <taxon>Araneomorphae</taxon>
        <taxon>Entelegynae</taxon>
        <taxon>Araneoidea</taxon>
        <taxon>Araneidae</taxon>
        <taxon>Araneus</taxon>
    </lineage>
</organism>
<dbReference type="EMBL" id="BGPR01009386">
    <property type="protein sequence ID" value="GBN39668.1"/>
    <property type="molecule type" value="Genomic_DNA"/>
</dbReference>
<proteinExistence type="predicted"/>
<evidence type="ECO:0000313" key="1">
    <source>
        <dbReference type="EMBL" id="GBN39668.1"/>
    </source>
</evidence>
<keyword evidence="2" id="KW-1185">Reference proteome</keyword>
<protein>
    <submittedName>
        <fullName evidence="1">Uncharacterized protein</fullName>
    </submittedName>
</protein>
<accession>A0A4Y2NJJ9</accession>
<comment type="caution">
    <text evidence="1">The sequence shown here is derived from an EMBL/GenBank/DDBJ whole genome shotgun (WGS) entry which is preliminary data.</text>
</comment>
<gene>
    <name evidence="1" type="ORF">AVEN_112337_1</name>
</gene>
<dbReference type="AlphaFoldDB" id="A0A4Y2NJJ9"/>